<dbReference type="Proteomes" id="UP000274448">
    <property type="component" value="Segment"/>
</dbReference>
<evidence type="ECO:0000313" key="4">
    <source>
        <dbReference type="EMBL" id="AKI81274.1"/>
    </source>
</evidence>
<accession>A0A0G2Y9K0</accession>
<dbReference type="InterPro" id="IPR036770">
    <property type="entry name" value="Ankyrin_rpt-contain_sf"/>
</dbReference>
<evidence type="ECO:0000256" key="2">
    <source>
        <dbReference type="ARBA" id="ARBA00023043"/>
    </source>
</evidence>
<dbReference type="EMBL" id="KM982401">
    <property type="protein sequence ID" value="AKI79380.1"/>
    <property type="molecule type" value="Genomic_DNA"/>
</dbReference>
<dbReference type="PROSITE" id="PS50088">
    <property type="entry name" value="ANK_REPEAT"/>
    <property type="match status" value="1"/>
</dbReference>
<protein>
    <submittedName>
        <fullName evidence="4">Putative ankyrin repeat protein</fullName>
    </submittedName>
</protein>
<name>A0A0G2Y129_MIMIV</name>
<accession>A0A0G2Y129</accession>
<evidence type="ECO:0000313" key="6">
    <source>
        <dbReference type="Proteomes" id="UP000274448"/>
    </source>
</evidence>
<dbReference type="SMART" id="SM00248">
    <property type="entry name" value="ANK"/>
    <property type="match status" value="5"/>
</dbReference>
<dbReference type="EMBL" id="KM982403">
    <property type="protein sequence ID" value="AKI81274.1"/>
    <property type="molecule type" value="Genomic_DNA"/>
</dbReference>
<dbReference type="PANTHER" id="PTHR24198:SF165">
    <property type="entry name" value="ANKYRIN REPEAT-CONTAINING PROTEIN-RELATED"/>
    <property type="match status" value="1"/>
</dbReference>
<dbReference type="Gene3D" id="1.25.40.20">
    <property type="entry name" value="Ankyrin repeat-containing domain"/>
    <property type="match status" value="2"/>
</dbReference>
<sequence length="316" mass="36110">MTNNNKQMDPSQNPRDLCQIYLEKFMVISNYRSLSFKKQKYLVIDKLSNYNNTDYRDVLQVNGYFTYCVQKNKLDAIQYLYENNLMNPENKSQLFKIAIVHGNIDVLKLVIDYGIDVSLDDHFAITVCTRPISNTENIIQLLIDNGADVTSNNNLPIKFAILKGTINKSVLDLLINNGADIHADEYFCAKYAAKCCYIFALKYIINLGIDVNMENGILLKNVLSDTAYSSNEYTYSCIKTLLENGADISFLDDNDTLKMCRGSKTRNILILLLDYGFDISFINEYQVKDSSKLSEINKILDQGIDPIKFILFTNEI</sequence>
<organism evidence="4 6">
    <name type="scientific">Acanthamoeba polyphaga mimivirus</name>
    <name type="common">APMV</name>
    <dbReference type="NCBI Taxonomy" id="212035"/>
    <lineage>
        <taxon>Viruses</taxon>
        <taxon>Varidnaviria</taxon>
        <taxon>Bamfordvirae</taxon>
        <taxon>Nucleocytoviricota</taxon>
        <taxon>Megaviricetes</taxon>
        <taxon>Imitervirales</taxon>
        <taxon>Mimiviridae</taxon>
        <taxon>Megamimivirinae</taxon>
        <taxon>Mimivirus</taxon>
        <taxon>Mimivirus bradfordmassiliense</taxon>
    </lineage>
</organism>
<dbReference type="PANTHER" id="PTHR24198">
    <property type="entry name" value="ANKYRIN REPEAT AND PROTEIN KINASE DOMAIN-CONTAINING PROTEIN"/>
    <property type="match status" value="1"/>
</dbReference>
<evidence type="ECO:0000313" key="5">
    <source>
        <dbReference type="Proteomes" id="UP000241474"/>
    </source>
</evidence>
<reference evidence="5 6" key="1">
    <citation type="submission" date="2014-10" db="EMBL/GenBank/DDBJ databases">
        <title>Pan-genome analysis of Brazilian lineage A amoebal mimiviruses.</title>
        <authorList>
            <person name="Assis F.L."/>
            <person name="Abrahao J.S."/>
            <person name="Kroon E.G."/>
            <person name="Dornas F.P."/>
            <person name="Andrade K.R."/>
            <person name="Borato P.V.M."/>
            <person name="Pilotto M.R."/>
            <person name="Benamar S."/>
            <person name="LaScola B."/>
            <person name="Colson P."/>
        </authorList>
    </citation>
    <scope>NUCLEOTIDE SEQUENCE [LARGE SCALE GENOMIC DNA]</scope>
    <source>
        <strain evidence="4 6">Amazonia</strain>
        <strain evidence="3 5">Oyster</strain>
    </source>
</reference>
<evidence type="ECO:0000256" key="1">
    <source>
        <dbReference type="ARBA" id="ARBA00022737"/>
    </source>
</evidence>
<dbReference type="Proteomes" id="UP000241474">
    <property type="component" value="Segment"/>
</dbReference>
<keyword evidence="2" id="KW-0040">ANK repeat</keyword>
<dbReference type="SUPFAM" id="SSF48403">
    <property type="entry name" value="Ankyrin repeat"/>
    <property type="match status" value="1"/>
</dbReference>
<keyword evidence="1" id="KW-0677">Repeat</keyword>
<organismHost>
    <name type="scientific">Acanthamoeba polyphaga</name>
    <name type="common">Amoeba</name>
    <dbReference type="NCBI Taxonomy" id="5757"/>
</organismHost>
<dbReference type="InterPro" id="IPR002110">
    <property type="entry name" value="Ankyrin_rpt"/>
</dbReference>
<evidence type="ECO:0000313" key="3">
    <source>
        <dbReference type="EMBL" id="AKI79380.1"/>
    </source>
</evidence>
<proteinExistence type="predicted"/>